<dbReference type="Pfam" id="PF13460">
    <property type="entry name" value="NAD_binding_10"/>
    <property type="match status" value="1"/>
</dbReference>
<evidence type="ECO:0000259" key="1">
    <source>
        <dbReference type="Pfam" id="PF13460"/>
    </source>
</evidence>
<dbReference type="RefSeq" id="WP_173080437.1">
    <property type="nucleotide sequence ID" value="NZ_BAABJB010000001.1"/>
</dbReference>
<protein>
    <submittedName>
        <fullName evidence="2">Flavin reductase</fullName>
    </submittedName>
</protein>
<dbReference type="GO" id="GO:0004074">
    <property type="term" value="F:biliverdin reductase [NAD(P)H] activity"/>
    <property type="evidence" value="ECO:0007669"/>
    <property type="project" value="TreeGrafter"/>
</dbReference>
<dbReference type="SUPFAM" id="SSF51735">
    <property type="entry name" value="NAD(P)-binding Rossmann-fold domains"/>
    <property type="match status" value="1"/>
</dbReference>
<reference evidence="2 3" key="2">
    <citation type="submission" date="2020-03" db="EMBL/GenBank/DDBJ databases">
        <authorList>
            <person name="Ichikawa N."/>
            <person name="Kimura A."/>
            <person name="Kitahashi Y."/>
            <person name="Uohara A."/>
        </authorList>
    </citation>
    <scope>NUCLEOTIDE SEQUENCE [LARGE SCALE GENOMIC DNA]</scope>
    <source>
        <strain evidence="2 3">NBRC 108638</strain>
    </source>
</reference>
<dbReference type="InterPro" id="IPR016040">
    <property type="entry name" value="NAD(P)-bd_dom"/>
</dbReference>
<dbReference type="Proteomes" id="UP000482960">
    <property type="component" value="Unassembled WGS sequence"/>
</dbReference>
<reference evidence="2 3" key="1">
    <citation type="submission" date="2020-03" db="EMBL/GenBank/DDBJ databases">
        <title>Whole genome shotgun sequence of Phytohabitans rumicis NBRC 108638.</title>
        <authorList>
            <person name="Komaki H."/>
            <person name="Tamura T."/>
        </authorList>
    </citation>
    <scope>NUCLEOTIDE SEQUENCE [LARGE SCALE GENOMIC DNA]</scope>
    <source>
        <strain evidence="2 3">NBRC 108638</strain>
    </source>
</reference>
<organism evidence="2 3">
    <name type="scientific">Phytohabitans rumicis</name>
    <dbReference type="NCBI Taxonomy" id="1076125"/>
    <lineage>
        <taxon>Bacteria</taxon>
        <taxon>Bacillati</taxon>
        <taxon>Actinomycetota</taxon>
        <taxon>Actinomycetes</taxon>
        <taxon>Micromonosporales</taxon>
        <taxon>Micromonosporaceae</taxon>
    </lineage>
</organism>
<dbReference type="InterPro" id="IPR036291">
    <property type="entry name" value="NAD(P)-bd_dom_sf"/>
</dbReference>
<sequence>MKLAIFGATGRTGRPLLNQALAQGHTITALARDPGKLPTHANLHTVAGGIHDAEAVKQAIVGTDAVLFAAGQSLTAKTSVCTDAMRTIIPAMDASGVRRLVAISLYGTGDSRRTSPFVVISRLASGALVRDKEGMEALIAASDTDWTIFRPAVLKDAPHTGHYRTGHDLKLGFLSRMPYADLADAMLAQVTGAGHIRQAISITS</sequence>
<dbReference type="PANTHER" id="PTHR43355:SF2">
    <property type="entry name" value="FLAVIN REDUCTASE (NADPH)"/>
    <property type="match status" value="1"/>
</dbReference>
<dbReference type="GO" id="GO:0042602">
    <property type="term" value="F:riboflavin reductase (NADPH) activity"/>
    <property type="evidence" value="ECO:0007669"/>
    <property type="project" value="TreeGrafter"/>
</dbReference>
<dbReference type="InterPro" id="IPR051606">
    <property type="entry name" value="Polyketide_Oxido-like"/>
</dbReference>
<proteinExistence type="predicted"/>
<dbReference type="AlphaFoldDB" id="A0A6V8LM38"/>
<dbReference type="PANTHER" id="PTHR43355">
    <property type="entry name" value="FLAVIN REDUCTASE (NADPH)"/>
    <property type="match status" value="1"/>
</dbReference>
<evidence type="ECO:0000313" key="2">
    <source>
        <dbReference type="EMBL" id="GFJ93695.1"/>
    </source>
</evidence>
<feature type="domain" description="NAD(P)-binding" evidence="1">
    <location>
        <begin position="7"/>
        <end position="190"/>
    </location>
</feature>
<evidence type="ECO:0000313" key="3">
    <source>
        <dbReference type="Proteomes" id="UP000482960"/>
    </source>
</evidence>
<dbReference type="EMBL" id="BLPG01000001">
    <property type="protein sequence ID" value="GFJ93695.1"/>
    <property type="molecule type" value="Genomic_DNA"/>
</dbReference>
<keyword evidence="3" id="KW-1185">Reference proteome</keyword>
<gene>
    <name evidence="2" type="ORF">Prum_073370</name>
</gene>
<name>A0A6V8LM38_9ACTN</name>
<accession>A0A6V8LM38</accession>
<dbReference type="Gene3D" id="3.40.50.720">
    <property type="entry name" value="NAD(P)-binding Rossmann-like Domain"/>
    <property type="match status" value="1"/>
</dbReference>
<comment type="caution">
    <text evidence="2">The sequence shown here is derived from an EMBL/GenBank/DDBJ whole genome shotgun (WGS) entry which is preliminary data.</text>
</comment>